<evidence type="ECO:0000313" key="3">
    <source>
        <dbReference type="Proteomes" id="UP000695562"/>
    </source>
</evidence>
<evidence type="ECO:0000256" key="1">
    <source>
        <dbReference type="SAM" id="SignalP"/>
    </source>
</evidence>
<feature type="chain" id="PRO_5035274226" evidence="1">
    <location>
        <begin position="23"/>
        <end position="135"/>
    </location>
</feature>
<keyword evidence="3" id="KW-1185">Reference proteome</keyword>
<accession>A0A8J4PMH3</accession>
<organism evidence="2 3">
    <name type="scientific">Polysphondylium violaceum</name>
    <dbReference type="NCBI Taxonomy" id="133409"/>
    <lineage>
        <taxon>Eukaryota</taxon>
        <taxon>Amoebozoa</taxon>
        <taxon>Evosea</taxon>
        <taxon>Eumycetozoa</taxon>
        <taxon>Dictyostelia</taxon>
        <taxon>Dictyosteliales</taxon>
        <taxon>Dictyosteliaceae</taxon>
        <taxon>Polysphondylium</taxon>
    </lineage>
</organism>
<protein>
    <submittedName>
        <fullName evidence="2">Uncharacterized protein</fullName>
    </submittedName>
</protein>
<feature type="signal peptide" evidence="1">
    <location>
        <begin position="1"/>
        <end position="22"/>
    </location>
</feature>
<proteinExistence type="predicted"/>
<reference evidence="2" key="1">
    <citation type="submission" date="2020-01" db="EMBL/GenBank/DDBJ databases">
        <title>Development of genomics and gene disruption for Polysphondylium violaceum indicates a role for the polyketide synthase stlB in stalk morphogenesis.</title>
        <authorList>
            <person name="Narita B."/>
            <person name="Kawabe Y."/>
            <person name="Kin K."/>
            <person name="Saito T."/>
            <person name="Gibbs R."/>
            <person name="Kuspa A."/>
            <person name="Muzny D."/>
            <person name="Queller D."/>
            <person name="Richards S."/>
            <person name="Strassman J."/>
            <person name="Sucgang R."/>
            <person name="Worley K."/>
            <person name="Schaap P."/>
        </authorList>
    </citation>
    <scope>NUCLEOTIDE SEQUENCE</scope>
    <source>
        <strain evidence="2">QSvi11</strain>
    </source>
</reference>
<keyword evidence="1" id="KW-0732">Signal</keyword>
<evidence type="ECO:0000313" key="2">
    <source>
        <dbReference type="EMBL" id="KAF2070662.1"/>
    </source>
</evidence>
<dbReference type="EMBL" id="AJWJ01000462">
    <property type="protein sequence ID" value="KAF2070662.1"/>
    <property type="molecule type" value="Genomic_DNA"/>
</dbReference>
<dbReference type="AlphaFoldDB" id="A0A8J4PMH3"/>
<sequence>MNKYITILLALLLVVSAGVADANRCSKQRNAWYCALAGVPCFWRADGKCIEIRSKPIHKTAEIAQVEIETEFDIDTTPCTYLSQDTCDENKEIGCLWNNEECVKQEVSKSFCGSIKKPFTCIIANCQWTNKHCHY</sequence>
<name>A0A8J4PMH3_9MYCE</name>
<gene>
    <name evidence="2" type="ORF">CYY_008025</name>
</gene>
<comment type="caution">
    <text evidence="2">The sequence shown here is derived from an EMBL/GenBank/DDBJ whole genome shotgun (WGS) entry which is preliminary data.</text>
</comment>
<dbReference type="Proteomes" id="UP000695562">
    <property type="component" value="Unassembled WGS sequence"/>
</dbReference>